<proteinExistence type="predicted"/>
<dbReference type="EMBL" id="JBHLZN010000002">
    <property type="protein sequence ID" value="MFB9886337.1"/>
    <property type="molecule type" value="Genomic_DNA"/>
</dbReference>
<gene>
    <name evidence="2" type="ORF">ACFFLH_07950</name>
</gene>
<feature type="transmembrane region" description="Helical" evidence="1">
    <location>
        <begin position="6"/>
        <end position="24"/>
    </location>
</feature>
<evidence type="ECO:0000313" key="3">
    <source>
        <dbReference type="Proteomes" id="UP001589628"/>
    </source>
</evidence>
<keyword evidence="1" id="KW-1133">Transmembrane helix</keyword>
<sequence>MDFTLEYVVSIIIISSFIAIIPAKIASSKGYSFANWYWYGFFTWAIALIHSITLTPSQEKLDKLAILNGSVQCAECAEFIRAEAKKCRYCGARKEPTLHSPNADTDTSTPTSETSKKIGTYLAWGMILVIILIFFNISMKDSTTLKQHPLTTNKQSGAIKELAVKSNSDCANRLFDEVGETQIEFNTHSTESSTILVIYEGIQSSTGSYFSYTCTYDQYGSFMKREKIGFVK</sequence>
<dbReference type="Proteomes" id="UP001589628">
    <property type="component" value="Unassembled WGS sequence"/>
</dbReference>
<feature type="transmembrane region" description="Helical" evidence="1">
    <location>
        <begin position="118"/>
        <end position="137"/>
    </location>
</feature>
<accession>A0ABV5ZAQ7</accession>
<protein>
    <recommendedName>
        <fullName evidence="4">Zinc ribbon domain-containing protein</fullName>
    </recommendedName>
</protein>
<keyword evidence="3" id="KW-1185">Reference proteome</keyword>
<name>A0ABV5ZAQ7_9GAMM</name>
<organism evidence="2 3">
    <name type="scientific">Balneatrix alpica</name>
    <dbReference type="NCBI Taxonomy" id="75684"/>
    <lineage>
        <taxon>Bacteria</taxon>
        <taxon>Pseudomonadati</taxon>
        <taxon>Pseudomonadota</taxon>
        <taxon>Gammaproteobacteria</taxon>
        <taxon>Oceanospirillales</taxon>
        <taxon>Balneatrichaceae</taxon>
        <taxon>Balneatrix</taxon>
    </lineage>
</organism>
<evidence type="ECO:0000313" key="2">
    <source>
        <dbReference type="EMBL" id="MFB9886337.1"/>
    </source>
</evidence>
<comment type="caution">
    <text evidence="2">The sequence shown here is derived from an EMBL/GenBank/DDBJ whole genome shotgun (WGS) entry which is preliminary data.</text>
</comment>
<keyword evidence="1" id="KW-0812">Transmembrane</keyword>
<evidence type="ECO:0008006" key="4">
    <source>
        <dbReference type="Google" id="ProtNLM"/>
    </source>
</evidence>
<evidence type="ECO:0000256" key="1">
    <source>
        <dbReference type="SAM" id="Phobius"/>
    </source>
</evidence>
<dbReference type="RefSeq" id="WP_051527453.1">
    <property type="nucleotide sequence ID" value="NZ_JBHLZN010000002.1"/>
</dbReference>
<reference evidence="2 3" key="1">
    <citation type="submission" date="2024-09" db="EMBL/GenBank/DDBJ databases">
        <authorList>
            <person name="Sun Q."/>
            <person name="Mori K."/>
        </authorList>
    </citation>
    <scope>NUCLEOTIDE SEQUENCE [LARGE SCALE GENOMIC DNA]</scope>
    <source>
        <strain evidence="2 3">ATCC 51285</strain>
    </source>
</reference>
<feature type="transmembrane region" description="Helical" evidence="1">
    <location>
        <begin position="36"/>
        <end position="54"/>
    </location>
</feature>
<keyword evidence="1" id="KW-0472">Membrane</keyword>